<dbReference type="PRINTS" id="PR00081">
    <property type="entry name" value="GDHRDH"/>
</dbReference>
<reference evidence="6" key="1">
    <citation type="submission" date="2023-08" db="EMBL/GenBank/DDBJ databases">
        <title>Rhodospirillaceae gen. nov., a novel taxon isolated from the Yangtze River Yuezi River estuary sludge.</title>
        <authorList>
            <person name="Ruan L."/>
        </authorList>
    </citation>
    <scope>NUCLEOTIDE SEQUENCE [LARGE SCALE GENOMIC DNA]</scope>
    <source>
        <strain evidence="6">R-7</strain>
    </source>
</reference>
<feature type="domain" description="Ketoreductase" evidence="4">
    <location>
        <begin position="142"/>
        <end position="332"/>
    </location>
</feature>
<sequence>MNLATGPSLGWVATGFCHRVDCAAHRRSSRKVHPRKWITIASIRSEIAQPEARPQPVTARSPGSAWRGAAPPAERLDTGLTRAHVQLFSLENVIGIKYVQGRGPARSRGPYQLTRGRWPWDRRGAQAQGTDMAQVKYDFSGKSVLVVGGTTGIGRATVLAFARAGANLFVAGLGAEHGRSLGAEVKDIGRDFEFREVNVRDGKAMKRLHEEAFERFGRIDVAFNNAGVSGKTAPVHELEDADYDLLMEVNLKGIFYGLKHQIPHMIAKGGGAVVNTSSLFGVMGFATTAVYCASKWGVIGLTNSVALEVARKNIRVNAIAPGSVMTPLIRDMFGGEQAARDTVLPMIPMGRISDPAEIAQLVLFLSSDAASFITGQAIVIDGGGFVAGADQL</sequence>
<dbReference type="Gene3D" id="3.40.50.720">
    <property type="entry name" value="NAD(P)-binding Rossmann-like Domain"/>
    <property type="match status" value="1"/>
</dbReference>
<dbReference type="PANTHER" id="PTHR24321:SF11">
    <property type="entry name" value="BLR0893 PROTEIN"/>
    <property type="match status" value="1"/>
</dbReference>
<comment type="caution">
    <text evidence="5">The sequence shown here is derived from an EMBL/GenBank/DDBJ whole genome shotgun (WGS) entry which is preliminary data.</text>
</comment>
<evidence type="ECO:0000256" key="1">
    <source>
        <dbReference type="ARBA" id="ARBA00006484"/>
    </source>
</evidence>
<dbReference type="Proteomes" id="UP001230156">
    <property type="component" value="Unassembled WGS sequence"/>
</dbReference>
<dbReference type="PROSITE" id="PS00061">
    <property type="entry name" value="ADH_SHORT"/>
    <property type="match status" value="1"/>
</dbReference>
<evidence type="ECO:0000256" key="2">
    <source>
        <dbReference type="ARBA" id="ARBA00023002"/>
    </source>
</evidence>
<evidence type="ECO:0000256" key="3">
    <source>
        <dbReference type="SAM" id="MobiDB-lite"/>
    </source>
</evidence>
<dbReference type="InterPro" id="IPR036291">
    <property type="entry name" value="NAD(P)-bd_dom_sf"/>
</dbReference>
<dbReference type="NCBIfam" id="NF005559">
    <property type="entry name" value="PRK07231.1"/>
    <property type="match status" value="1"/>
</dbReference>
<dbReference type="InterPro" id="IPR020904">
    <property type="entry name" value="Sc_DH/Rdtase_CS"/>
</dbReference>
<evidence type="ECO:0000313" key="6">
    <source>
        <dbReference type="Proteomes" id="UP001230156"/>
    </source>
</evidence>
<dbReference type="EC" id="1.1.1.47" evidence="5"/>
<proteinExistence type="inferred from homology"/>
<dbReference type="EMBL" id="JAUYVI010000009">
    <property type="protein sequence ID" value="MDQ7251123.1"/>
    <property type="molecule type" value="Genomic_DNA"/>
</dbReference>
<dbReference type="SUPFAM" id="SSF51735">
    <property type="entry name" value="NAD(P)-binding Rossmann-fold domains"/>
    <property type="match status" value="1"/>
</dbReference>
<comment type="similarity">
    <text evidence="1">Belongs to the short-chain dehydrogenases/reductases (SDR) family.</text>
</comment>
<name>A0ABU0YW62_9PROT</name>
<dbReference type="GO" id="GO:0047936">
    <property type="term" value="F:glucose 1-dehydrogenase [NAD(P)+] activity"/>
    <property type="evidence" value="ECO:0007669"/>
    <property type="project" value="UniProtKB-EC"/>
</dbReference>
<dbReference type="PANTHER" id="PTHR24321">
    <property type="entry name" value="DEHYDROGENASES, SHORT CHAIN"/>
    <property type="match status" value="1"/>
</dbReference>
<dbReference type="Pfam" id="PF13561">
    <property type="entry name" value="adh_short_C2"/>
    <property type="match status" value="1"/>
</dbReference>
<dbReference type="PRINTS" id="PR00080">
    <property type="entry name" value="SDRFAMILY"/>
</dbReference>
<gene>
    <name evidence="5" type="ORF">Q8A70_25780</name>
</gene>
<dbReference type="RefSeq" id="WP_379961183.1">
    <property type="nucleotide sequence ID" value="NZ_JAUYVI010000009.1"/>
</dbReference>
<feature type="region of interest" description="Disordered" evidence="3">
    <location>
        <begin position="48"/>
        <end position="72"/>
    </location>
</feature>
<evidence type="ECO:0000259" key="4">
    <source>
        <dbReference type="SMART" id="SM00822"/>
    </source>
</evidence>
<evidence type="ECO:0000313" key="5">
    <source>
        <dbReference type="EMBL" id="MDQ7251123.1"/>
    </source>
</evidence>
<dbReference type="InterPro" id="IPR057326">
    <property type="entry name" value="KR_dom"/>
</dbReference>
<dbReference type="CDD" id="cd05233">
    <property type="entry name" value="SDR_c"/>
    <property type="match status" value="1"/>
</dbReference>
<keyword evidence="2 5" id="KW-0560">Oxidoreductase</keyword>
<protein>
    <submittedName>
        <fullName evidence="5">Glucose 1-dehydrogenase</fullName>
        <ecNumber evidence="5">1.1.1.47</ecNumber>
    </submittedName>
</protein>
<keyword evidence="6" id="KW-1185">Reference proteome</keyword>
<organism evidence="5 6">
    <name type="scientific">Dongia sedimenti</name>
    <dbReference type="NCBI Taxonomy" id="3064282"/>
    <lineage>
        <taxon>Bacteria</taxon>
        <taxon>Pseudomonadati</taxon>
        <taxon>Pseudomonadota</taxon>
        <taxon>Alphaproteobacteria</taxon>
        <taxon>Rhodospirillales</taxon>
        <taxon>Dongiaceae</taxon>
        <taxon>Dongia</taxon>
    </lineage>
</organism>
<accession>A0ABU0YW62</accession>
<dbReference type="SMART" id="SM00822">
    <property type="entry name" value="PKS_KR"/>
    <property type="match status" value="1"/>
</dbReference>
<dbReference type="InterPro" id="IPR002347">
    <property type="entry name" value="SDR_fam"/>
</dbReference>